<keyword evidence="1" id="KW-1133">Transmembrane helix</keyword>
<gene>
    <name evidence="2" type="ORF">ACFQE9_00925</name>
</gene>
<dbReference type="EMBL" id="JBHSXL010000001">
    <property type="protein sequence ID" value="MFC6891199.1"/>
    <property type="molecule type" value="Genomic_DNA"/>
</dbReference>
<name>A0ABD5UTV3_9EURY</name>
<reference evidence="2 3" key="1">
    <citation type="journal article" date="2019" name="Int. J. Syst. Evol. Microbiol.">
        <title>The Global Catalogue of Microorganisms (GCM) 10K type strain sequencing project: providing services to taxonomists for standard genome sequencing and annotation.</title>
        <authorList>
            <consortium name="The Broad Institute Genomics Platform"/>
            <consortium name="The Broad Institute Genome Sequencing Center for Infectious Disease"/>
            <person name="Wu L."/>
            <person name="Ma J."/>
        </authorList>
    </citation>
    <scope>NUCLEOTIDE SEQUENCE [LARGE SCALE GENOMIC DNA]</scope>
    <source>
        <strain evidence="2 3">SKJ47</strain>
    </source>
</reference>
<dbReference type="Proteomes" id="UP001596296">
    <property type="component" value="Unassembled WGS sequence"/>
</dbReference>
<evidence type="ECO:0000256" key="1">
    <source>
        <dbReference type="SAM" id="Phobius"/>
    </source>
</evidence>
<dbReference type="AlphaFoldDB" id="A0ABD5UTV3"/>
<keyword evidence="1" id="KW-0812">Transmembrane</keyword>
<accession>A0ABD5UTV3</accession>
<sequence length="548" mass="57803">MRQNRPPTLVVALVVVLVGSVVVGPALAGVPGGVAAQTQQSGEVIGQPDITFATASGEVPAGSLGELSIAITNRGRIDKGGPAQYEERVTTARGMTMELDDSNVPIDVRTGQIAVGNLPTGSSEMTVPITIAEGAEPGTYRIPIEYEYQFTRLVDYDAYGTDYGEFTRSRTGSITVEVTEDARFEVVDTNATAQIGDESDVSMTLRNVGSEPAGDASVVAESRSGALTFESGDTSSTAFVGEWEPGETRTINYSVALASDAARRGYTVDLSVNYEDTDGINTTSRPMTAGIATAPEQSFDLQDVSSSLRAGEDGEIEGTVTNVGPQRADSVVVRYADDSSSVVPIEESAAVGSLDPGESASFTLPLEVSSEAEAGAKSLEFAVRYRNQDGDRRAYEKLDVLAEVAPERDQFDVAIANSTIESGGSRTLSVEVTNNLDETASDVEARLFADDPLDTGQTDTGYVQSIEPGETVTVTFELTAAASATPEKTYPISFDFRYDDADGNSQLSNTVRMPIDVVEGEDGGLPLPLILAAVVLVAVAGAVWYRRQ</sequence>
<evidence type="ECO:0000313" key="3">
    <source>
        <dbReference type="Proteomes" id="UP001596296"/>
    </source>
</evidence>
<proteinExistence type="predicted"/>
<dbReference type="PANTHER" id="PTHR35902:SF3">
    <property type="entry name" value="NPCBM-ASSOCIATED, NEW3 DOMAIN OF ALPHA-GALACTOSIDASE"/>
    <property type="match status" value="1"/>
</dbReference>
<comment type="caution">
    <text evidence="2">The sequence shown here is derived from an EMBL/GenBank/DDBJ whole genome shotgun (WGS) entry which is preliminary data.</text>
</comment>
<feature type="transmembrane region" description="Helical" evidence="1">
    <location>
        <begin position="525"/>
        <end position="545"/>
    </location>
</feature>
<organism evidence="2 3">
    <name type="scientific">Halopenitus salinus</name>
    <dbReference type="NCBI Taxonomy" id="1198295"/>
    <lineage>
        <taxon>Archaea</taxon>
        <taxon>Methanobacteriati</taxon>
        <taxon>Methanobacteriota</taxon>
        <taxon>Stenosarchaea group</taxon>
        <taxon>Halobacteria</taxon>
        <taxon>Halobacteriales</taxon>
        <taxon>Haloferacaceae</taxon>
        <taxon>Halopenitus</taxon>
    </lineage>
</organism>
<dbReference type="RefSeq" id="WP_379739088.1">
    <property type="nucleotide sequence ID" value="NZ_JBHSVN010000001.1"/>
</dbReference>
<protein>
    <submittedName>
        <fullName evidence="2">COG1361 S-layer family protein</fullName>
    </submittedName>
</protein>
<dbReference type="InterPro" id="IPR013783">
    <property type="entry name" value="Ig-like_fold"/>
</dbReference>
<dbReference type="PANTHER" id="PTHR35902">
    <property type="entry name" value="S-LAYER DOMAIN-LIKE PROTEIN-RELATED"/>
    <property type="match status" value="1"/>
</dbReference>
<evidence type="ECO:0000313" key="2">
    <source>
        <dbReference type="EMBL" id="MFC6891199.1"/>
    </source>
</evidence>
<dbReference type="Gene3D" id="2.60.40.10">
    <property type="entry name" value="Immunoglobulins"/>
    <property type="match status" value="2"/>
</dbReference>
<keyword evidence="1" id="KW-0472">Membrane</keyword>
<keyword evidence="3" id="KW-1185">Reference proteome</keyword>